<feature type="compositionally biased region" description="Polar residues" evidence="11">
    <location>
        <begin position="49"/>
        <end position="58"/>
    </location>
</feature>
<dbReference type="GO" id="GO:0016787">
    <property type="term" value="F:hydrolase activity"/>
    <property type="evidence" value="ECO:0007669"/>
    <property type="project" value="UniProtKB-KW"/>
</dbReference>
<evidence type="ECO:0000256" key="7">
    <source>
        <dbReference type="ARBA" id="ARBA00022840"/>
    </source>
</evidence>
<evidence type="ECO:0000256" key="5">
    <source>
        <dbReference type="ARBA" id="ARBA00022801"/>
    </source>
</evidence>
<dbReference type="Pfam" id="PF00270">
    <property type="entry name" value="DEAD"/>
    <property type="match status" value="1"/>
</dbReference>
<evidence type="ECO:0000256" key="1">
    <source>
        <dbReference type="ARBA" id="ARBA00004604"/>
    </source>
</evidence>
<evidence type="ECO:0000313" key="15">
    <source>
        <dbReference type="Proteomes" id="UP000095358"/>
    </source>
</evidence>
<dbReference type="GO" id="GO:0005730">
    <property type="term" value="C:nucleolus"/>
    <property type="evidence" value="ECO:0007669"/>
    <property type="project" value="UniProtKB-SubCell"/>
</dbReference>
<dbReference type="OrthoDB" id="3971734at2759"/>
<keyword evidence="7 10" id="KW-0067">ATP-binding</keyword>
<keyword evidence="5 10" id="KW-0378">Hydrolase</keyword>
<feature type="region of interest" description="Disordered" evidence="11">
    <location>
        <begin position="648"/>
        <end position="667"/>
    </location>
</feature>
<evidence type="ECO:0000259" key="12">
    <source>
        <dbReference type="PROSITE" id="PS51192"/>
    </source>
</evidence>
<comment type="caution">
    <text evidence="14">The sequence shown here is derived from an EMBL/GenBank/DDBJ whole genome shotgun (WGS) entry which is preliminary data.</text>
</comment>
<dbReference type="Gene3D" id="3.40.50.300">
    <property type="entry name" value="P-loop containing nucleotide triphosphate hydrolases"/>
    <property type="match status" value="2"/>
</dbReference>
<evidence type="ECO:0000256" key="3">
    <source>
        <dbReference type="ARBA" id="ARBA00022552"/>
    </source>
</evidence>
<dbReference type="GO" id="GO:0006364">
    <property type="term" value="P:rRNA processing"/>
    <property type="evidence" value="ECO:0007669"/>
    <property type="project" value="UniProtKB-KW"/>
</dbReference>
<name>A0A1E5RK03_HANUV</name>
<dbReference type="SMART" id="SM01178">
    <property type="entry name" value="DUF4217"/>
    <property type="match status" value="1"/>
</dbReference>
<feature type="region of interest" description="Disordered" evidence="11">
    <location>
        <begin position="121"/>
        <end position="148"/>
    </location>
</feature>
<evidence type="ECO:0000256" key="6">
    <source>
        <dbReference type="ARBA" id="ARBA00022806"/>
    </source>
</evidence>
<reference evidence="15" key="1">
    <citation type="journal article" date="2016" name="Genome Announc.">
        <title>Genome sequences of three species of Hanseniaspora isolated from spontaneous wine fermentations.</title>
        <authorList>
            <person name="Sternes P.R."/>
            <person name="Lee D."/>
            <person name="Kutyna D.R."/>
            <person name="Borneman A.R."/>
        </authorList>
    </citation>
    <scope>NUCLEOTIDE SEQUENCE [LARGE SCALE GENOMIC DNA]</scope>
    <source>
        <strain evidence="15">AWRI3580</strain>
    </source>
</reference>
<dbReference type="InterPro" id="IPR027417">
    <property type="entry name" value="P-loop_NTPase"/>
</dbReference>
<evidence type="ECO:0000256" key="2">
    <source>
        <dbReference type="ARBA" id="ARBA00022517"/>
    </source>
</evidence>
<dbReference type="SMART" id="SM00487">
    <property type="entry name" value="DEXDc"/>
    <property type="match status" value="1"/>
</dbReference>
<evidence type="ECO:0000256" key="9">
    <source>
        <dbReference type="ARBA" id="ARBA00023242"/>
    </source>
</evidence>
<dbReference type="PANTHER" id="PTHR24031">
    <property type="entry name" value="RNA HELICASE"/>
    <property type="match status" value="1"/>
</dbReference>
<keyword evidence="3" id="KW-0698">rRNA processing</keyword>
<dbReference type="AlphaFoldDB" id="A0A1E5RK03"/>
<feature type="compositionally biased region" description="Basic and acidic residues" evidence="11">
    <location>
        <begin position="648"/>
        <end position="658"/>
    </location>
</feature>
<evidence type="ECO:0000313" key="14">
    <source>
        <dbReference type="EMBL" id="OEJ86883.1"/>
    </source>
</evidence>
<dbReference type="Pfam" id="PF13959">
    <property type="entry name" value="CTE_SPB4"/>
    <property type="match status" value="1"/>
</dbReference>
<evidence type="ECO:0000256" key="11">
    <source>
        <dbReference type="SAM" id="MobiDB-lite"/>
    </source>
</evidence>
<gene>
    <name evidence="14" type="ORF">AWRI3580_g2740</name>
</gene>
<evidence type="ECO:0000256" key="10">
    <source>
        <dbReference type="RuleBase" id="RU365068"/>
    </source>
</evidence>
<feature type="compositionally biased region" description="Acidic residues" evidence="11">
    <location>
        <begin position="756"/>
        <end position="771"/>
    </location>
</feature>
<dbReference type="InterPro" id="IPR011545">
    <property type="entry name" value="DEAD/DEAH_box_helicase_dom"/>
</dbReference>
<comment type="catalytic activity">
    <reaction evidence="10">
        <text>ATP + H2O = ADP + phosphate + H(+)</text>
        <dbReference type="Rhea" id="RHEA:13065"/>
        <dbReference type="ChEBI" id="CHEBI:15377"/>
        <dbReference type="ChEBI" id="CHEBI:15378"/>
        <dbReference type="ChEBI" id="CHEBI:30616"/>
        <dbReference type="ChEBI" id="CHEBI:43474"/>
        <dbReference type="ChEBI" id="CHEBI:456216"/>
        <dbReference type="EC" id="3.6.4.13"/>
    </reaction>
</comment>
<feature type="compositionally biased region" description="Low complexity" evidence="11">
    <location>
        <begin position="12"/>
        <end position="25"/>
    </location>
</feature>
<dbReference type="PROSITE" id="PS51194">
    <property type="entry name" value="HELICASE_CTER"/>
    <property type="match status" value="1"/>
</dbReference>
<feature type="region of interest" description="Disordered" evidence="11">
    <location>
        <begin position="753"/>
        <end position="772"/>
    </location>
</feature>
<protein>
    <recommendedName>
        <fullName evidence="10">ATP-dependent RNA helicase</fullName>
        <ecNumber evidence="10">3.6.4.13</ecNumber>
    </recommendedName>
</protein>
<keyword evidence="8 10" id="KW-0694">RNA-binding</keyword>
<evidence type="ECO:0000256" key="4">
    <source>
        <dbReference type="ARBA" id="ARBA00022741"/>
    </source>
</evidence>
<dbReference type="GO" id="GO:0005524">
    <property type="term" value="F:ATP binding"/>
    <property type="evidence" value="ECO:0007669"/>
    <property type="project" value="UniProtKB-UniRule"/>
</dbReference>
<keyword evidence="15" id="KW-1185">Reference proteome</keyword>
<dbReference type="GO" id="GO:0003724">
    <property type="term" value="F:RNA helicase activity"/>
    <property type="evidence" value="ECO:0007669"/>
    <property type="project" value="UniProtKB-EC"/>
</dbReference>
<keyword evidence="6 10" id="KW-0347">Helicase</keyword>
<dbReference type="STRING" id="29833.A0A1E5RK03"/>
<feature type="domain" description="Helicase C-terminal" evidence="13">
    <location>
        <begin position="481"/>
        <end position="640"/>
    </location>
</feature>
<dbReference type="InterPro" id="IPR001650">
    <property type="entry name" value="Helicase_C-like"/>
</dbReference>
<dbReference type="SMART" id="SM00490">
    <property type="entry name" value="HELICc"/>
    <property type="match status" value="1"/>
</dbReference>
<dbReference type="InterPro" id="IPR025313">
    <property type="entry name" value="SPB4-like_CTE"/>
</dbReference>
<comment type="domain">
    <text evidence="10">The Q motif is unique to and characteristic of the DEAD box family of RNA helicases and controls ATP binding and hydrolysis.</text>
</comment>
<dbReference type="CDD" id="cd18787">
    <property type="entry name" value="SF2_C_DEAD"/>
    <property type="match status" value="1"/>
</dbReference>
<proteinExistence type="inferred from homology"/>
<dbReference type="PROSITE" id="PS51192">
    <property type="entry name" value="HELICASE_ATP_BIND_1"/>
    <property type="match status" value="1"/>
</dbReference>
<evidence type="ECO:0000259" key="13">
    <source>
        <dbReference type="PROSITE" id="PS51194"/>
    </source>
</evidence>
<organism evidence="14 15">
    <name type="scientific">Hanseniaspora uvarum</name>
    <name type="common">Yeast</name>
    <name type="synonym">Kloeckera apiculata</name>
    <dbReference type="NCBI Taxonomy" id="29833"/>
    <lineage>
        <taxon>Eukaryota</taxon>
        <taxon>Fungi</taxon>
        <taxon>Dikarya</taxon>
        <taxon>Ascomycota</taxon>
        <taxon>Saccharomycotina</taxon>
        <taxon>Saccharomycetes</taxon>
        <taxon>Saccharomycodales</taxon>
        <taxon>Saccharomycodaceae</taxon>
        <taxon>Hanseniaspora</taxon>
    </lineage>
</organism>
<dbReference type="SUPFAM" id="SSF52540">
    <property type="entry name" value="P-loop containing nucleoside triphosphate hydrolases"/>
    <property type="match status" value="2"/>
</dbReference>
<dbReference type="EMBL" id="LPNN01000005">
    <property type="protein sequence ID" value="OEJ86883.1"/>
    <property type="molecule type" value="Genomic_DNA"/>
</dbReference>
<feature type="compositionally biased region" description="Basic residues" evidence="11">
    <location>
        <begin position="34"/>
        <end position="48"/>
    </location>
</feature>
<comment type="function">
    <text evidence="10">RNA helicase.</text>
</comment>
<dbReference type="GO" id="GO:0003723">
    <property type="term" value="F:RNA binding"/>
    <property type="evidence" value="ECO:0007669"/>
    <property type="project" value="UniProtKB-UniRule"/>
</dbReference>
<dbReference type="Pfam" id="PF00271">
    <property type="entry name" value="Helicase_C"/>
    <property type="match status" value="1"/>
</dbReference>
<sequence>MSDDMFLLNIDTSGGASSTGVSSKTNTTNMKGNWKQRRQQVKQMRKSQPKTSEVNTEKNGLVSMNAELFNNRNTRVDKKKNKNDKKGQNKPNPGYKGKGDSKDQTFVSSLFSSNKEITTKVDEEPVVEEVKEEPKEEIKEEASETAEIEKEDITKNSELFDNQETSAFIDLGIKSPKLVRALNTKLKIETPTRIQSLGIPRIIKDDQKNIFIHSRTGSGKTLTYLLPIYETILRNSQNLGRKSGCTGIIITPTRELAVQLEKIINTSLNIGPSVQAVVLIGGEKKQSEKKRLRKGFNILIGTPGRLLDHFKTTESVKEYIKSSSLKYLVLDEGDRLMELGFQKDLKEVFSIIKEEFCGGNDKSVKKILCSATTGKDGKLGEFINLKDYQMITANSSNEQELTIANSKISETLVQDCVIVPPKLRLATLAGVINNTTIEHSKEVDSEGNVILRTMVFLSCSDSVDFHFNIFSGLSGNKYINKIEESIAETKTGSSVFPSLNDQNLKEFSYVFYKLHGSLHQNIRSKTLQHFGSNKAAVGKNVGSNKCYKKHLVMFCTDVASRGLDLPHITKVIEYDPPFTVEDHIHRVGRTARLSATQKVKGEATIFLLPGEEEGYLEELNKLHDGKIQTKGYESILKKAFTNNEIKRNDYDSKNDRKGKGSKTSSWDSNVTTWHMNVERIILEKEDLKKSATNGFISHIRAYTTHIAREKKFFNVKFIHLGHLCKSFGLREKPKQLAYSGNTNKKVQRKRKFGDISDNESGEEFQMDSEDEDFKRDTKLKNMTNKNKMFELSRMALKNMASEFQY</sequence>
<comment type="subcellular location">
    <subcellularLocation>
        <location evidence="1">Nucleus</location>
        <location evidence="1">Nucleolus</location>
    </subcellularLocation>
</comment>
<dbReference type="InterPro" id="IPR014001">
    <property type="entry name" value="Helicase_ATP-bd"/>
</dbReference>
<feature type="region of interest" description="Disordered" evidence="11">
    <location>
        <begin position="1"/>
        <end position="105"/>
    </location>
</feature>
<keyword evidence="9" id="KW-0539">Nucleus</keyword>
<keyword evidence="4 10" id="KW-0547">Nucleotide-binding</keyword>
<dbReference type="VEuPathDB" id="FungiDB:AWRI3580_g2740"/>
<dbReference type="EC" id="3.6.4.13" evidence="10"/>
<feature type="domain" description="Helicase ATP-binding" evidence="12">
    <location>
        <begin position="201"/>
        <end position="391"/>
    </location>
</feature>
<evidence type="ECO:0000256" key="8">
    <source>
        <dbReference type="ARBA" id="ARBA00022884"/>
    </source>
</evidence>
<keyword evidence="2" id="KW-0690">Ribosome biogenesis</keyword>
<accession>A0A1E5RK03</accession>
<dbReference type="Proteomes" id="UP000095358">
    <property type="component" value="Unassembled WGS sequence"/>
</dbReference>
<comment type="similarity">
    <text evidence="10">Belongs to the DEAD box helicase family.</text>
</comment>